<organism evidence="2 3">
    <name type="scientific">Lophiotrema nucula</name>
    <dbReference type="NCBI Taxonomy" id="690887"/>
    <lineage>
        <taxon>Eukaryota</taxon>
        <taxon>Fungi</taxon>
        <taxon>Dikarya</taxon>
        <taxon>Ascomycota</taxon>
        <taxon>Pezizomycotina</taxon>
        <taxon>Dothideomycetes</taxon>
        <taxon>Pleosporomycetidae</taxon>
        <taxon>Pleosporales</taxon>
        <taxon>Lophiotremataceae</taxon>
        <taxon>Lophiotrema</taxon>
    </lineage>
</organism>
<protein>
    <submittedName>
        <fullName evidence="2">Uncharacterized protein</fullName>
    </submittedName>
</protein>
<evidence type="ECO:0000256" key="1">
    <source>
        <dbReference type="SAM" id="MobiDB-lite"/>
    </source>
</evidence>
<feature type="region of interest" description="Disordered" evidence="1">
    <location>
        <begin position="35"/>
        <end position="57"/>
    </location>
</feature>
<reference evidence="2" key="1">
    <citation type="journal article" date="2020" name="Stud. Mycol.">
        <title>101 Dothideomycetes genomes: a test case for predicting lifestyles and emergence of pathogens.</title>
        <authorList>
            <person name="Haridas S."/>
            <person name="Albert R."/>
            <person name="Binder M."/>
            <person name="Bloem J."/>
            <person name="Labutti K."/>
            <person name="Salamov A."/>
            <person name="Andreopoulos B."/>
            <person name="Baker S."/>
            <person name="Barry K."/>
            <person name="Bills G."/>
            <person name="Bluhm B."/>
            <person name="Cannon C."/>
            <person name="Castanera R."/>
            <person name="Culley D."/>
            <person name="Daum C."/>
            <person name="Ezra D."/>
            <person name="Gonzalez J."/>
            <person name="Henrissat B."/>
            <person name="Kuo A."/>
            <person name="Liang C."/>
            <person name="Lipzen A."/>
            <person name="Lutzoni F."/>
            <person name="Magnuson J."/>
            <person name="Mondo S."/>
            <person name="Nolan M."/>
            <person name="Ohm R."/>
            <person name="Pangilinan J."/>
            <person name="Park H.-J."/>
            <person name="Ramirez L."/>
            <person name="Alfaro M."/>
            <person name="Sun H."/>
            <person name="Tritt A."/>
            <person name="Yoshinaga Y."/>
            <person name="Zwiers L.-H."/>
            <person name="Turgeon B."/>
            <person name="Goodwin S."/>
            <person name="Spatafora J."/>
            <person name="Crous P."/>
            <person name="Grigoriev I."/>
        </authorList>
    </citation>
    <scope>NUCLEOTIDE SEQUENCE</scope>
    <source>
        <strain evidence="2">CBS 627.86</strain>
    </source>
</reference>
<feature type="compositionally biased region" description="Low complexity" evidence="1">
    <location>
        <begin position="35"/>
        <end position="45"/>
    </location>
</feature>
<evidence type="ECO:0000313" key="2">
    <source>
        <dbReference type="EMBL" id="KAF2112331.1"/>
    </source>
</evidence>
<gene>
    <name evidence="2" type="ORF">BDV96DRAFT_634067</name>
</gene>
<sequence length="323" mass="34879">MQPTDLDHKFEEKKVSAGHEQLSAYMLDESAFSSKGSSSRRVASGQQQHDNNSQAESPSTCNFIVDAFFHECLSTTTSSLKTSILTDAAGMELYSSTSAGMVENEQHSSSRINSGVHEANETKSRMVSAAGEAAARSGSGQRGMTSLGSMIKCSKKKEEREAGRREYYIHYRSYLISSGVCRSPSSTYTSNKMVSFVTAMHEDQLHTQLGARNDGNVQIPLAPRGSPVLAGRAMDQLVDLEAGLAEAFRSMLSRVGLNPKFGGIQKMIRHEMKLNLAGASGWSVLALLSGRRCAGLAIYLIALPDGLGSFLFDRVEFLDIGGS</sequence>
<name>A0A6A5Z1X2_9PLEO</name>
<dbReference type="AlphaFoldDB" id="A0A6A5Z1X2"/>
<dbReference type="Proteomes" id="UP000799770">
    <property type="component" value="Unassembled WGS sequence"/>
</dbReference>
<evidence type="ECO:0000313" key="3">
    <source>
        <dbReference type="Proteomes" id="UP000799770"/>
    </source>
</evidence>
<accession>A0A6A5Z1X2</accession>
<keyword evidence="3" id="KW-1185">Reference proteome</keyword>
<feature type="compositionally biased region" description="Polar residues" evidence="1">
    <location>
        <begin position="46"/>
        <end position="57"/>
    </location>
</feature>
<proteinExistence type="predicted"/>
<dbReference type="EMBL" id="ML977331">
    <property type="protein sequence ID" value="KAF2112331.1"/>
    <property type="molecule type" value="Genomic_DNA"/>
</dbReference>